<dbReference type="GeneID" id="30965171"/>
<evidence type="ECO:0000313" key="4">
    <source>
        <dbReference type="Proteomes" id="UP000095038"/>
    </source>
</evidence>
<dbReference type="Gene3D" id="2.60.40.150">
    <property type="entry name" value="C2 domain"/>
    <property type="match status" value="1"/>
</dbReference>
<name>A0A1D2VSE4_9ASCO</name>
<dbReference type="PROSITE" id="PS50004">
    <property type="entry name" value="C2"/>
    <property type="match status" value="1"/>
</dbReference>
<dbReference type="OrthoDB" id="270970at2759"/>
<dbReference type="SUPFAM" id="SSF49562">
    <property type="entry name" value="C2 domain (Calcium/lipid-binding domain, CaLB)"/>
    <property type="match status" value="1"/>
</dbReference>
<feature type="compositionally biased region" description="Low complexity" evidence="1">
    <location>
        <begin position="311"/>
        <end position="321"/>
    </location>
</feature>
<accession>A0A1D2VSE4</accession>
<dbReference type="Pfam" id="PF00168">
    <property type="entry name" value="C2"/>
    <property type="match status" value="1"/>
</dbReference>
<organism evidence="3 4">
    <name type="scientific">Ascoidea rubescens DSM 1968</name>
    <dbReference type="NCBI Taxonomy" id="1344418"/>
    <lineage>
        <taxon>Eukaryota</taxon>
        <taxon>Fungi</taxon>
        <taxon>Dikarya</taxon>
        <taxon>Ascomycota</taxon>
        <taxon>Saccharomycotina</taxon>
        <taxon>Saccharomycetes</taxon>
        <taxon>Ascoideaceae</taxon>
        <taxon>Ascoidea</taxon>
    </lineage>
</organism>
<evidence type="ECO:0000313" key="3">
    <source>
        <dbReference type="EMBL" id="ODV64520.1"/>
    </source>
</evidence>
<feature type="compositionally biased region" description="Polar residues" evidence="1">
    <location>
        <begin position="377"/>
        <end position="392"/>
    </location>
</feature>
<dbReference type="InterPro" id="IPR000008">
    <property type="entry name" value="C2_dom"/>
</dbReference>
<dbReference type="InterPro" id="IPR035892">
    <property type="entry name" value="C2_domain_sf"/>
</dbReference>
<feature type="compositionally biased region" description="Low complexity" evidence="1">
    <location>
        <begin position="447"/>
        <end position="457"/>
    </location>
</feature>
<dbReference type="PANTHER" id="PTHR47052">
    <property type="entry name" value="CONSERVED SERINE PROLINE-RICH PROTEIN (AFU_ORTHOLOGUE AFUA_2G01790)"/>
    <property type="match status" value="1"/>
</dbReference>
<dbReference type="InterPro" id="IPR037791">
    <property type="entry name" value="C2_fungal_Inn1"/>
</dbReference>
<feature type="region of interest" description="Disordered" evidence="1">
    <location>
        <begin position="136"/>
        <end position="160"/>
    </location>
</feature>
<keyword evidence="4" id="KW-1185">Reference proteome</keyword>
<dbReference type="AlphaFoldDB" id="A0A1D2VSE4"/>
<dbReference type="InParanoid" id="A0A1D2VSE4"/>
<reference evidence="4" key="1">
    <citation type="submission" date="2016-05" db="EMBL/GenBank/DDBJ databases">
        <title>Comparative genomics of biotechnologically important yeasts.</title>
        <authorList>
            <consortium name="DOE Joint Genome Institute"/>
            <person name="Riley R."/>
            <person name="Haridas S."/>
            <person name="Wolfe K.H."/>
            <person name="Lopes M.R."/>
            <person name="Hittinger C.T."/>
            <person name="Goker M."/>
            <person name="Salamov A."/>
            <person name="Wisecaver J."/>
            <person name="Long T.M."/>
            <person name="Aerts A.L."/>
            <person name="Barry K."/>
            <person name="Choi C."/>
            <person name="Clum A."/>
            <person name="Coughlan A.Y."/>
            <person name="Deshpande S."/>
            <person name="Douglass A.P."/>
            <person name="Hanson S.J."/>
            <person name="Klenk H.-P."/>
            <person name="Labutti K."/>
            <person name="Lapidus A."/>
            <person name="Lindquist E."/>
            <person name="Lipzen A."/>
            <person name="Meier-Kolthoff J.P."/>
            <person name="Ohm R.A."/>
            <person name="Otillar R.P."/>
            <person name="Pangilinan J."/>
            <person name="Peng Y."/>
            <person name="Rokas A."/>
            <person name="Rosa C.A."/>
            <person name="Scheuner C."/>
            <person name="Sibirny A.A."/>
            <person name="Slot J.C."/>
            <person name="Stielow J.B."/>
            <person name="Sun H."/>
            <person name="Kurtzman C.P."/>
            <person name="Blackwell M."/>
            <person name="Grigoriev I.V."/>
            <person name="Jeffries T.W."/>
        </authorList>
    </citation>
    <scope>NUCLEOTIDE SEQUENCE [LARGE SCALE GENOMIC DNA]</scope>
    <source>
        <strain evidence="4">DSM 1968</strain>
    </source>
</reference>
<dbReference type="SMART" id="SM00239">
    <property type="entry name" value="C2"/>
    <property type="match status" value="1"/>
</dbReference>
<dbReference type="RefSeq" id="XP_020050827.1">
    <property type="nucleotide sequence ID" value="XM_020191535.1"/>
</dbReference>
<dbReference type="Proteomes" id="UP000095038">
    <property type="component" value="Unassembled WGS sequence"/>
</dbReference>
<feature type="region of interest" description="Disordered" evidence="1">
    <location>
        <begin position="369"/>
        <end position="394"/>
    </location>
</feature>
<dbReference type="CDD" id="cd08681">
    <property type="entry name" value="C2_fungal_Inn1p-like"/>
    <property type="match status" value="1"/>
</dbReference>
<protein>
    <recommendedName>
        <fullName evidence="2">C2 domain-containing protein</fullName>
    </recommendedName>
</protein>
<dbReference type="EMBL" id="KV454475">
    <property type="protein sequence ID" value="ODV64520.1"/>
    <property type="molecule type" value="Genomic_DNA"/>
</dbReference>
<dbReference type="STRING" id="1344418.A0A1D2VSE4"/>
<feature type="domain" description="C2" evidence="2">
    <location>
        <begin position="1"/>
        <end position="110"/>
    </location>
</feature>
<dbReference type="InterPro" id="IPR052981">
    <property type="entry name" value="Ingression_C2_domain"/>
</dbReference>
<gene>
    <name evidence="3" type="ORF">ASCRUDRAFT_68489</name>
</gene>
<sequence length="606" mass="67914">MNCLRANGTLIIVVSRARNLPNRRKLDKQNPYCIVRIANLVDRTSAIVRGGQTPDWNHESRFQLTTDINPILKLSILDETKKSPELVCDAEIDCSPSFNTDVDEGYDKWHPLQYCGRSAGEVYIEMTFYPTSPTMAPKPKKVTLKRGSSVRPLPSRPGEDCTDILEDLSSISDSFASARSLPMEMTNSMAQQQLYNNQLQQQYMMDPNLTSFYSSNSLLDSQNSQASSLASSQASQYFLDSQISQTSSQASSQYSTQSQLNDQFTASYLLPKIPSNLLNPTVYDSKSILSNGSADSRYTDRRGRRSIMNGSSYSNSSSLKSANSKYSYTSDFTDSYSSNITPSSSIYSDLKSKSNSIYGKTITSSKDNLDDLEREVQSSWNKQNSKSRSMSPVKSAKDSYSIDVFKISTALPKLSDFNDNDSILNSTFRPFPNPNNTITAKTANNYNKINTNTNKPNRLPGSYESTIRPLSPLRKTTRKPPPPEKNNYAQSTMSSKLADLNLSTISSFPYSADEIDRSSLIRSRNKPDHLDMLREKLMKRKENDELRSDCFAPTPKEFITSRSSKYSTTSSRYDNDFNSSIMTTTTISTLLPGQNEFGGLKFLQKY</sequence>
<evidence type="ECO:0000256" key="1">
    <source>
        <dbReference type="SAM" id="MobiDB-lite"/>
    </source>
</evidence>
<dbReference type="PANTHER" id="PTHR47052:SF3">
    <property type="entry name" value="INGRESSION PROTEIN 1"/>
    <property type="match status" value="1"/>
</dbReference>
<proteinExistence type="predicted"/>
<feature type="region of interest" description="Disordered" evidence="1">
    <location>
        <begin position="447"/>
        <end position="489"/>
    </location>
</feature>
<evidence type="ECO:0000259" key="2">
    <source>
        <dbReference type="PROSITE" id="PS50004"/>
    </source>
</evidence>
<feature type="region of interest" description="Disordered" evidence="1">
    <location>
        <begin position="289"/>
        <end position="321"/>
    </location>
</feature>